<evidence type="ECO:0000313" key="8">
    <source>
        <dbReference type="Proteomes" id="UP001432000"/>
    </source>
</evidence>
<dbReference type="PRINTS" id="PR00301">
    <property type="entry name" value="HEATSHOCK70"/>
</dbReference>
<dbReference type="InterPro" id="IPR018181">
    <property type="entry name" value="Heat_shock_70_CS"/>
</dbReference>
<reference evidence="7 8" key="1">
    <citation type="submission" date="2024-03" db="EMBL/GenBank/DDBJ databases">
        <title>Natural products discovery in diverse microorganisms through a two-stage MS feature dereplication strategy.</title>
        <authorList>
            <person name="Zhang R."/>
        </authorList>
    </citation>
    <scope>NUCLEOTIDE SEQUENCE [LARGE SCALE GENOMIC DNA]</scope>
    <source>
        <strain evidence="7 8">18930</strain>
    </source>
</reference>
<dbReference type="SUPFAM" id="SSF53067">
    <property type="entry name" value="Actin-like ATPase domain"/>
    <property type="match status" value="2"/>
</dbReference>
<dbReference type="Gene3D" id="3.30.420.40">
    <property type="match status" value="2"/>
</dbReference>
<feature type="region of interest" description="Disordered" evidence="6">
    <location>
        <begin position="448"/>
        <end position="486"/>
    </location>
</feature>
<evidence type="ECO:0000256" key="2">
    <source>
        <dbReference type="ARBA" id="ARBA00022741"/>
    </source>
</evidence>
<evidence type="ECO:0000256" key="5">
    <source>
        <dbReference type="ARBA" id="ARBA00023186"/>
    </source>
</evidence>
<evidence type="ECO:0000256" key="3">
    <source>
        <dbReference type="ARBA" id="ARBA00022840"/>
    </source>
</evidence>
<keyword evidence="4" id="KW-0346">Stress response</keyword>
<feature type="compositionally biased region" description="Low complexity" evidence="6">
    <location>
        <begin position="450"/>
        <end position="463"/>
    </location>
</feature>
<evidence type="ECO:0000256" key="6">
    <source>
        <dbReference type="SAM" id="MobiDB-lite"/>
    </source>
</evidence>
<dbReference type="InterPro" id="IPR043129">
    <property type="entry name" value="ATPase_NBD"/>
</dbReference>
<keyword evidence="2" id="KW-0547">Nucleotide-binding</keyword>
<feature type="region of interest" description="Disordered" evidence="6">
    <location>
        <begin position="360"/>
        <end position="418"/>
    </location>
</feature>
<evidence type="ECO:0000256" key="4">
    <source>
        <dbReference type="ARBA" id="ARBA00023016"/>
    </source>
</evidence>
<keyword evidence="8" id="KW-1185">Reference proteome</keyword>
<name>A0ABZ2PMN3_9NOCA</name>
<dbReference type="PANTHER" id="PTHR42749:SF1">
    <property type="entry name" value="CELL SHAPE-DETERMINING PROTEIN MREB"/>
    <property type="match status" value="1"/>
</dbReference>
<protein>
    <submittedName>
        <fullName evidence="7">Hsp70 family protein</fullName>
    </submittedName>
</protein>
<dbReference type="Gene3D" id="3.90.640.10">
    <property type="entry name" value="Actin, Chain A, domain 4"/>
    <property type="match status" value="1"/>
</dbReference>
<comment type="similarity">
    <text evidence="1">Belongs to the heat shock protein 70 family.</text>
</comment>
<dbReference type="RefSeq" id="WP_338889780.1">
    <property type="nucleotide sequence ID" value="NZ_CP147846.1"/>
</dbReference>
<proteinExistence type="inferred from homology"/>
<gene>
    <name evidence="7" type="ORF">WDS16_00825</name>
</gene>
<feature type="compositionally biased region" description="Pro residues" evidence="6">
    <location>
        <begin position="378"/>
        <end position="394"/>
    </location>
</feature>
<dbReference type="PROSITE" id="PS01036">
    <property type="entry name" value="HSP70_3"/>
    <property type="match status" value="1"/>
</dbReference>
<dbReference type="PANTHER" id="PTHR42749">
    <property type="entry name" value="CELL SHAPE-DETERMINING PROTEIN MREB"/>
    <property type="match status" value="1"/>
</dbReference>
<organism evidence="7 8">
    <name type="scientific">Rhodococcus sovatensis</name>
    <dbReference type="NCBI Taxonomy" id="1805840"/>
    <lineage>
        <taxon>Bacteria</taxon>
        <taxon>Bacillati</taxon>
        <taxon>Actinomycetota</taxon>
        <taxon>Actinomycetes</taxon>
        <taxon>Mycobacteriales</taxon>
        <taxon>Nocardiaceae</taxon>
        <taxon>Rhodococcus</taxon>
    </lineage>
</organism>
<dbReference type="InterPro" id="IPR013126">
    <property type="entry name" value="Hsp_70_fam"/>
</dbReference>
<dbReference type="Proteomes" id="UP001432000">
    <property type="component" value="Chromosome"/>
</dbReference>
<accession>A0ABZ2PMN3</accession>
<keyword evidence="3" id="KW-0067">ATP-binding</keyword>
<dbReference type="EMBL" id="CP147846">
    <property type="protein sequence ID" value="WXG69148.1"/>
    <property type="molecule type" value="Genomic_DNA"/>
</dbReference>
<keyword evidence="5" id="KW-0143">Chaperone</keyword>
<evidence type="ECO:0000313" key="7">
    <source>
        <dbReference type="EMBL" id="WXG69148.1"/>
    </source>
</evidence>
<dbReference type="Pfam" id="PF00012">
    <property type="entry name" value="HSP70"/>
    <property type="match status" value="1"/>
</dbReference>
<evidence type="ECO:0000256" key="1">
    <source>
        <dbReference type="ARBA" id="ARBA00007381"/>
    </source>
</evidence>
<sequence length="627" mass="64757">MAARDWVLAIDFGTSNTAAAHTSPISGAVEALPLSHNRTTMSSSVFVESPDRIAVGDVASDRAESNPAAFIPAPKRAIGQGVVTVNGYTVPAAVPVAAVLDSVIARATAAHGGSAPSKLVLTHPEAWSRREIQVLLDAAAQLGHDPSRVTTVSEPRAAAHYYTRAHTVTPGMKIAVFDFGGGTLDVAVLEANSHGSFDVVAARGDNGLGGKNLDAHLRRWVDQQLDVRDPDLLDFLRTRAPLDVRYALDDSIRRAKELLSEAPSATIAITGDGRTERFQITRDEFEELISPVLDKAVELARSTLLDARITEPGQLEALYLTGGSSRIPAVHERLRPLGPIATLDDPKTVVAQGALAAAAPIVHSSQGPTHKQQGPTRTPGPQPTRPAPAVPKPPTTAFAEWPSPPTETPGHPDPATGGRKKLVMAGAAVAVVAMAALAGFFVLDRSGGDSDAPTAGGPSSSAAQDVDPAVASGGGAAGDTPPTTKEAVVAGLPPALRSELSECKQTGETDNGGAQLQCQIAADSSLTSGIVEENSGASYITVSVDVREAKKQVLRLRQGNQNDTAAADNQIVENVARTAAAHLSAAEITGAYSIAYANGATGVMVGYYDAVGADGAKTFLSRAGLIN</sequence>